<dbReference type="AlphaFoldDB" id="A0A6I1Q5Y1"/>
<dbReference type="OrthoDB" id="9130024at2"/>
<keyword evidence="2" id="KW-1185">Reference proteome</keyword>
<dbReference type="Proteomes" id="UP000592780">
    <property type="component" value="Unassembled WGS sequence"/>
</dbReference>
<sequence length="124" mass="14244">MRLTVQLDMFNTTRPMAFAILWLDTEKRQWSREAHSGLDLPEWGSLHVDCGNTLVCGPSENTLAYVLEGLNLDCRYRLFEGDSGYALRYTEGRWAPSNGHWHIQCIDNQRGQPEHELFTTGKNS</sequence>
<comment type="caution">
    <text evidence="1">The sequence shown here is derived from an EMBL/GenBank/DDBJ whole genome shotgun (WGS) entry which is preliminary data.</text>
</comment>
<evidence type="ECO:0000313" key="2">
    <source>
        <dbReference type="Proteomes" id="UP000592780"/>
    </source>
</evidence>
<dbReference type="EMBL" id="JACHDD010000016">
    <property type="protein sequence ID" value="MBB5428835.1"/>
    <property type="molecule type" value="Genomic_DNA"/>
</dbReference>
<proteinExistence type="predicted"/>
<gene>
    <name evidence="1" type="ORF">HDG40_007030</name>
</gene>
<accession>A0A6I1Q5Y1</accession>
<dbReference type="RefSeq" id="WP_084598300.1">
    <property type="nucleotide sequence ID" value="NZ_JACHDD010000016.1"/>
</dbReference>
<protein>
    <submittedName>
        <fullName evidence="1">Uncharacterized protein</fullName>
    </submittedName>
</protein>
<reference evidence="1 2" key="1">
    <citation type="submission" date="2020-08" db="EMBL/GenBank/DDBJ databases">
        <title>Genomic Encyclopedia of Type Strains, Phase IV (KMG-V): Genome sequencing to study the core and pangenomes of soil and plant-associated prokaryotes.</title>
        <authorList>
            <person name="Whitman W."/>
        </authorList>
    </citation>
    <scope>NUCLEOTIDE SEQUENCE [LARGE SCALE GENOMIC DNA]</scope>
    <source>
        <strain evidence="1 2">JPY158</strain>
    </source>
</reference>
<evidence type="ECO:0000313" key="1">
    <source>
        <dbReference type="EMBL" id="MBB5428835.1"/>
    </source>
</evidence>
<dbReference type="Pfam" id="PF12087">
    <property type="entry name" value="DUF3564"/>
    <property type="match status" value="1"/>
</dbReference>
<name>A0A6I1Q5Y1_PARAM</name>
<organism evidence="1 2">
    <name type="scientific">Paraburkholderia atlantica</name>
    <dbReference type="NCBI Taxonomy" id="2654982"/>
    <lineage>
        <taxon>Bacteria</taxon>
        <taxon>Pseudomonadati</taxon>
        <taxon>Pseudomonadota</taxon>
        <taxon>Betaproteobacteria</taxon>
        <taxon>Burkholderiales</taxon>
        <taxon>Burkholderiaceae</taxon>
        <taxon>Paraburkholderia</taxon>
    </lineage>
</organism>
<dbReference type="InterPro" id="IPR021947">
    <property type="entry name" value="DUF3564"/>
</dbReference>